<evidence type="ECO:0000256" key="4">
    <source>
        <dbReference type="ARBA" id="ARBA00022525"/>
    </source>
</evidence>
<keyword evidence="4" id="KW-0964">Secreted</keyword>
<evidence type="ECO:0000256" key="10">
    <source>
        <dbReference type="RuleBase" id="RU003500"/>
    </source>
</evidence>
<dbReference type="InterPro" id="IPR005817">
    <property type="entry name" value="Wnt"/>
</dbReference>
<evidence type="ECO:0000256" key="5">
    <source>
        <dbReference type="ARBA" id="ARBA00022530"/>
    </source>
</evidence>
<gene>
    <name evidence="11" type="primary">WntK</name>
</gene>
<dbReference type="GO" id="GO:0045165">
    <property type="term" value="P:cell fate commitment"/>
    <property type="evidence" value="ECO:0007669"/>
    <property type="project" value="TreeGrafter"/>
</dbReference>
<comment type="subcellular location">
    <subcellularLocation>
        <location evidence="1 10">Secreted</location>
        <location evidence="1 10">Extracellular space</location>
        <location evidence="1 10">Extracellular matrix</location>
    </subcellularLocation>
</comment>
<evidence type="ECO:0000256" key="2">
    <source>
        <dbReference type="ARBA" id="ARBA00005683"/>
    </source>
</evidence>
<dbReference type="PANTHER" id="PTHR12027">
    <property type="entry name" value="WNT RELATED"/>
    <property type="match status" value="1"/>
</dbReference>
<keyword evidence="6 10" id="KW-0879">Wnt signaling pathway</keyword>
<dbReference type="Pfam" id="PF00110">
    <property type="entry name" value="wnt"/>
    <property type="match status" value="1"/>
</dbReference>
<evidence type="ECO:0000313" key="11">
    <source>
        <dbReference type="EMBL" id="CUW00362.1"/>
    </source>
</evidence>
<reference evidence="11" key="1">
    <citation type="submission" date="2015-12" db="EMBL/GenBank/DDBJ databases">
        <title>Surprisingly rich repertoire of Wnt genes in the demosponge Halisarca dujardini.</title>
        <authorList>
            <person name="Borisenko I."/>
            <person name="Adamski M."/>
            <person name="Ereskovsky A."/>
            <person name="Adamska M."/>
        </authorList>
    </citation>
    <scope>NUCLEOTIDE SEQUENCE</scope>
</reference>
<comment type="similarity">
    <text evidence="2 10">Belongs to the Wnt family.</text>
</comment>
<dbReference type="GO" id="GO:0005615">
    <property type="term" value="C:extracellular space"/>
    <property type="evidence" value="ECO:0007669"/>
    <property type="project" value="TreeGrafter"/>
</dbReference>
<dbReference type="GO" id="GO:0005125">
    <property type="term" value="F:cytokine activity"/>
    <property type="evidence" value="ECO:0007669"/>
    <property type="project" value="TreeGrafter"/>
</dbReference>
<keyword evidence="7" id="KW-1015">Disulfide bond</keyword>
<comment type="function">
    <text evidence="10">Ligand for members of the frizzled family of seven transmembrane receptors.</text>
</comment>
<dbReference type="GO" id="GO:0060070">
    <property type="term" value="P:canonical Wnt signaling pathway"/>
    <property type="evidence" value="ECO:0007669"/>
    <property type="project" value="TreeGrafter"/>
</dbReference>
<dbReference type="PRINTS" id="PR01349">
    <property type="entry name" value="WNTPROTEIN"/>
</dbReference>
<protein>
    <recommendedName>
        <fullName evidence="10">Protein Wnt</fullName>
    </recommendedName>
</protein>
<evidence type="ECO:0000256" key="9">
    <source>
        <dbReference type="ARBA" id="ARBA00023288"/>
    </source>
</evidence>
<dbReference type="EMBL" id="HADA01000007">
    <property type="protein sequence ID" value="CUW00362.1"/>
    <property type="molecule type" value="Transcribed_RNA"/>
</dbReference>
<keyword evidence="5" id="KW-0272">Extracellular matrix</keyword>
<evidence type="ECO:0000256" key="7">
    <source>
        <dbReference type="ARBA" id="ARBA00023157"/>
    </source>
</evidence>
<evidence type="ECO:0000256" key="1">
    <source>
        <dbReference type="ARBA" id="ARBA00004498"/>
    </source>
</evidence>
<evidence type="ECO:0000256" key="3">
    <source>
        <dbReference type="ARBA" id="ARBA00022473"/>
    </source>
</evidence>
<proteinExistence type="inferred from homology"/>
<dbReference type="GO" id="GO:0005109">
    <property type="term" value="F:frizzled binding"/>
    <property type="evidence" value="ECO:0007669"/>
    <property type="project" value="TreeGrafter"/>
</dbReference>
<dbReference type="SMART" id="SM00097">
    <property type="entry name" value="WNT1"/>
    <property type="match status" value="1"/>
</dbReference>
<keyword evidence="9" id="KW-0449">Lipoprotein</keyword>
<keyword evidence="3 10" id="KW-0217">Developmental protein</keyword>
<dbReference type="AlphaFoldDB" id="A0A175C1Q6"/>
<keyword evidence="8" id="KW-0325">Glycoprotein</keyword>
<sequence length="378" mass="43231">MKRLLFSSFLLSASSRKALRLVCLSLLVLFGLLCETSSNRLPRTSNPYKTCYQYRNYRPTSYQLRYCTNDHALFENVASVGVKLKPSSPTPLFEEECQYWMAVERWNCSGIKAPLFLGQMQPFVHHLTKETAFTQALLSALSFIKVARGCTSETFTSCKCMAGSSLGHLNRNEKWDLCMDNTVAANQATQRFLDEMWQDTRFPDEERLVQIHNLEAGRRAVMAPENYRKECKCHGMTGDCISKTCFKKVKSPRVIAEFIKRDLYHKAEKVALLDKLHGAELFTVKPIPTKPSHTSLVFTEDSPNYCVSNSIEYGALNVSGRECVESQQLYHHHRKGICDEICCNGHRVVVTEEEYICRCVMNDCQTTCTRKVVRNFCQ</sequence>
<evidence type="ECO:0000256" key="8">
    <source>
        <dbReference type="ARBA" id="ARBA00023180"/>
    </source>
</evidence>
<organism evidence="11">
    <name type="scientific">Halisarca dujardinii</name>
    <name type="common">Dujardin's slime sponge</name>
    <dbReference type="NCBI Taxonomy" id="2583056"/>
    <lineage>
        <taxon>Eukaryota</taxon>
        <taxon>Metazoa</taxon>
        <taxon>Porifera</taxon>
        <taxon>Demospongiae</taxon>
        <taxon>Verongimorpha</taxon>
        <taxon>Chondrillida</taxon>
        <taxon>Halisarcidae</taxon>
        <taxon>Halisarca</taxon>
    </lineage>
</organism>
<name>A0A175C1Q6_HALDU</name>
<evidence type="ECO:0000256" key="6">
    <source>
        <dbReference type="ARBA" id="ARBA00022687"/>
    </source>
</evidence>
<accession>A0A175C1Q6</accession>
<dbReference type="PANTHER" id="PTHR12027:SF112">
    <property type="entry name" value="PROTEIN WNT-2"/>
    <property type="match status" value="1"/>
</dbReference>